<evidence type="ECO:0000256" key="6">
    <source>
        <dbReference type="ARBA" id="ARBA00022617"/>
    </source>
</evidence>
<keyword evidence="7 14" id="KW-0479">Metal-binding</keyword>
<keyword evidence="6 14" id="KW-0349">Heme</keyword>
<keyword evidence="12 15" id="KW-0503">Monooxygenase</keyword>
<dbReference type="Gene3D" id="1.10.630.10">
    <property type="entry name" value="Cytochrome P450"/>
    <property type="match status" value="1"/>
</dbReference>
<dbReference type="PRINTS" id="PR00385">
    <property type="entry name" value="P450"/>
</dbReference>
<evidence type="ECO:0000256" key="11">
    <source>
        <dbReference type="ARBA" id="ARBA00023004"/>
    </source>
</evidence>
<dbReference type="OMA" id="QGCRFTI"/>
<keyword evidence="13" id="KW-0472">Membrane</keyword>
<dbReference type="FunCoup" id="A0A7R8YSW3">
    <property type="interactions" value="50"/>
</dbReference>
<comment type="similarity">
    <text evidence="5 15">Belongs to the cytochrome P450 family.</text>
</comment>
<evidence type="ECO:0000256" key="12">
    <source>
        <dbReference type="ARBA" id="ARBA00023033"/>
    </source>
</evidence>
<dbReference type="PANTHER" id="PTHR24292">
    <property type="entry name" value="CYTOCHROME P450"/>
    <property type="match status" value="1"/>
</dbReference>
<dbReference type="GO" id="GO:0005506">
    <property type="term" value="F:iron ion binding"/>
    <property type="evidence" value="ECO:0007669"/>
    <property type="project" value="InterPro"/>
</dbReference>
<evidence type="ECO:0000256" key="2">
    <source>
        <dbReference type="ARBA" id="ARBA00003690"/>
    </source>
</evidence>
<evidence type="ECO:0000256" key="4">
    <source>
        <dbReference type="ARBA" id="ARBA00004406"/>
    </source>
</evidence>
<evidence type="ECO:0000256" key="7">
    <source>
        <dbReference type="ARBA" id="ARBA00022723"/>
    </source>
</evidence>
<dbReference type="GO" id="GO:0004497">
    <property type="term" value="F:monooxygenase activity"/>
    <property type="evidence" value="ECO:0007669"/>
    <property type="project" value="UniProtKB-KW"/>
</dbReference>
<proteinExistence type="inferred from homology"/>
<dbReference type="EMBL" id="LR899011">
    <property type="protein sequence ID" value="CAD7083928.1"/>
    <property type="molecule type" value="Genomic_DNA"/>
</dbReference>
<dbReference type="InterPro" id="IPR002401">
    <property type="entry name" value="Cyt_P450_E_grp-I"/>
</dbReference>
<evidence type="ECO:0000256" key="15">
    <source>
        <dbReference type="RuleBase" id="RU000461"/>
    </source>
</evidence>
<evidence type="ECO:0000313" key="16">
    <source>
        <dbReference type="EMBL" id="CAD7083928.1"/>
    </source>
</evidence>
<comment type="cofactor">
    <cofactor evidence="1 14">
        <name>heme</name>
        <dbReference type="ChEBI" id="CHEBI:30413"/>
    </cofactor>
</comment>
<dbReference type="InterPro" id="IPR017972">
    <property type="entry name" value="Cyt_P450_CS"/>
</dbReference>
<dbReference type="FunFam" id="1.10.630.10:FF:000042">
    <property type="entry name" value="Cytochrome P450"/>
    <property type="match status" value="1"/>
</dbReference>
<evidence type="ECO:0000256" key="8">
    <source>
        <dbReference type="ARBA" id="ARBA00022824"/>
    </source>
</evidence>
<reference evidence="16 17" key="1">
    <citation type="submission" date="2020-11" db="EMBL/GenBank/DDBJ databases">
        <authorList>
            <person name="Wallbank WR R."/>
            <person name="Pardo Diaz C."/>
            <person name="Kozak K."/>
            <person name="Martin S."/>
            <person name="Jiggins C."/>
            <person name="Moest M."/>
            <person name="Warren A I."/>
            <person name="Generalovic N T."/>
            <person name="Byers J.R.P. K."/>
            <person name="Montejo-Kovacevich G."/>
            <person name="Yen C E."/>
        </authorList>
    </citation>
    <scope>NUCLEOTIDE SEQUENCE [LARGE SCALE GENOMIC DNA]</scope>
</reference>
<evidence type="ECO:0000256" key="3">
    <source>
        <dbReference type="ARBA" id="ARBA00004174"/>
    </source>
</evidence>
<evidence type="ECO:0000256" key="9">
    <source>
        <dbReference type="ARBA" id="ARBA00022848"/>
    </source>
</evidence>
<name>A0A7R8YSW3_HERIL</name>
<comment type="subcellular location">
    <subcellularLocation>
        <location evidence="4">Endoplasmic reticulum membrane</location>
        <topology evidence="4">Peripheral membrane protein</topology>
    </subcellularLocation>
    <subcellularLocation>
        <location evidence="3">Microsome membrane</location>
        <topology evidence="3">Peripheral membrane protein</topology>
    </subcellularLocation>
</comment>
<organism evidence="16 17">
    <name type="scientific">Hermetia illucens</name>
    <name type="common">Black soldier fly</name>
    <dbReference type="NCBI Taxonomy" id="343691"/>
    <lineage>
        <taxon>Eukaryota</taxon>
        <taxon>Metazoa</taxon>
        <taxon>Ecdysozoa</taxon>
        <taxon>Arthropoda</taxon>
        <taxon>Hexapoda</taxon>
        <taxon>Insecta</taxon>
        <taxon>Pterygota</taxon>
        <taxon>Neoptera</taxon>
        <taxon>Endopterygota</taxon>
        <taxon>Diptera</taxon>
        <taxon>Brachycera</taxon>
        <taxon>Stratiomyomorpha</taxon>
        <taxon>Stratiomyidae</taxon>
        <taxon>Hermetiinae</taxon>
        <taxon>Hermetia</taxon>
    </lineage>
</organism>
<evidence type="ECO:0000256" key="5">
    <source>
        <dbReference type="ARBA" id="ARBA00010617"/>
    </source>
</evidence>
<feature type="binding site" description="axial binding residue" evidence="14">
    <location>
        <position position="481"/>
    </location>
    <ligand>
        <name>heme</name>
        <dbReference type="ChEBI" id="CHEBI:30413"/>
    </ligand>
    <ligandPart>
        <name>Fe</name>
        <dbReference type="ChEBI" id="CHEBI:18248"/>
    </ligandPart>
</feature>
<keyword evidence="17" id="KW-1185">Reference proteome</keyword>
<protein>
    <recommendedName>
        <fullName evidence="18">Cytochrome P450</fullName>
    </recommendedName>
</protein>
<evidence type="ECO:0000256" key="14">
    <source>
        <dbReference type="PIRSR" id="PIRSR602401-1"/>
    </source>
</evidence>
<keyword evidence="9" id="KW-0492">Microsome</keyword>
<keyword evidence="8" id="KW-0256">Endoplasmic reticulum</keyword>
<evidence type="ECO:0000256" key="1">
    <source>
        <dbReference type="ARBA" id="ARBA00001971"/>
    </source>
</evidence>
<dbReference type="InParanoid" id="A0A7R8YSW3"/>
<comment type="function">
    <text evidence="2">May be involved in the metabolism of insect hormones and in the breakdown of synthetic insecticides.</text>
</comment>
<dbReference type="InterPro" id="IPR036396">
    <property type="entry name" value="Cyt_P450_sf"/>
</dbReference>
<evidence type="ECO:0008006" key="18">
    <source>
        <dbReference type="Google" id="ProtNLM"/>
    </source>
</evidence>
<evidence type="ECO:0000256" key="10">
    <source>
        <dbReference type="ARBA" id="ARBA00023002"/>
    </source>
</evidence>
<keyword evidence="11 14" id="KW-0408">Iron</keyword>
<dbReference type="PRINTS" id="PR00463">
    <property type="entry name" value="EP450I"/>
</dbReference>
<dbReference type="GO" id="GO:0005789">
    <property type="term" value="C:endoplasmic reticulum membrane"/>
    <property type="evidence" value="ECO:0007669"/>
    <property type="project" value="UniProtKB-SubCell"/>
</dbReference>
<dbReference type="OrthoDB" id="2789670at2759"/>
<evidence type="ECO:0000313" key="17">
    <source>
        <dbReference type="Proteomes" id="UP000594454"/>
    </source>
</evidence>
<dbReference type="InterPro" id="IPR001128">
    <property type="entry name" value="Cyt_P450"/>
</dbReference>
<dbReference type="PROSITE" id="PS00086">
    <property type="entry name" value="CYTOCHROME_P450"/>
    <property type="match status" value="1"/>
</dbReference>
<dbReference type="Pfam" id="PF00067">
    <property type="entry name" value="p450"/>
    <property type="match status" value="1"/>
</dbReference>
<dbReference type="PANTHER" id="PTHR24292:SF54">
    <property type="entry name" value="CYP9F3-RELATED"/>
    <property type="match status" value="1"/>
</dbReference>
<gene>
    <name evidence="16" type="ORF">HERILL_LOCUS6851</name>
</gene>
<evidence type="ECO:0000256" key="13">
    <source>
        <dbReference type="ARBA" id="ARBA00023136"/>
    </source>
</evidence>
<keyword evidence="10 15" id="KW-0560">Oxidoreductase</keyword>
<dbReference type="Proteomes" id="UP000594454">
    <property type="component" value="Chromosome 3"/>
</dbReference>
<dbReference type="GO" id="GO:0020037">
    <property type="term" value="F:heme binding"/>
    <property type="evidence" value="ECO:0007669"/>
    <property type="project" value="InterPro"/>
</dbReference>
<sequence length="538" mass="61788">MSCCFSLSCLQSVLLLVSLSLFAFYKWATSTFDFFAKRNIPFDEPIPLLGNLGEIVFRKGTLFHIIRKLYTKYKKQRYFGRFNLRSPFFTITDLELIKRIGVKDFLNFPNHSIIIDPEDEPLFGRSLFMLKDQEWKDMRATLSPAFTGNKLRQMLPLISKCCHNGCDYLKEGAARDGQVDMDINEFFIKFTIDMIATTAFGVEVNSLKDKDNEFYKISKGVVQNSFLTTMRMLLAVVCPKLMRFLGISVIDKKLTTYFRSLVLDTIKYRAEKGIIRPDMINLLMQAQQGNVNPEEPEHDSNHGFAAVEESHFGLRSVNCKWSDEDIVAQCFLFFAAGFGTTSLVLSFCAYEIMANPDVQRKLNAEIDTTRKNLNGKPIIYEELQKMKYLDMVISEVLRKWAPLGATERICTKSYQIENEDTGETVKIEAGDTIEFPIAGLHYDPEYWSDPEKFDPERFNDENRQKIKSFTYLPFGIGPRNCIGSRFALMVMKTIVYHLLSEFTLEKSTKTEIPLVLAPAGFQHSSKGGFWMTVKPREI</sequence>
<dbReference type="SUPFAM" id="SSF48264">
    <property type="entry name" value="Cytochrome P450"/>
    <property type="match status" value="1"/>
</dbReference>
<dbReference type="CDD" id="cd11056">
    <property type="entry name" value="CYP6-like"/>
    <property type="match status" value="1"/>
</dbReference>
<accession>A0A7R8YSW3</accession>
<dbReference type="GO" id="GO:0016705">
    <property type="term" value="F:oxidoreductase activity, acting on paired donors, with incorporation or reduction of molecular oxygen"/>
    <property type="evidence" value="ECO:0007669"/>
    <property type="project" value="InterPro"/>
</dbReference>
<dbReference type="AlphaFoldDB" id="A0A7R8YSW3"/>
<dbReference type="InterPro" id="IPR050476">
    <property type="entry name" value="Insect_CytP450_Detox"/>
</dbReference>